<dbReference type="Proteomes" id="UP001597100">
    <property type="component" value="Unassembled WGS sequence"/>
</dbReference>
<comment type="caution">
    <text evidence="4">The sequence shown here is derived from an EMBL/GenBank/DDBJ whole genome shotgun (WGS) entry which is preliminary data.</text>
</comment>
<evidence type="ECO:0000313" key="5">
    <source>
        <dbReference type="Proteomes" id="UP001597100"/>
    </source>
</evidence>
<dbReference type="RefSeq" id="WP_380738632.1">
    <property type="nucleotide sequence ID" value="NZ_JBHTJP010000034.1"/>
</dbReference>
<feature type="compositionally biased region" description="Acidic residues" evidence="1">
    <location>
        <begin position="348"/>
        <end position="363"/>
    </location>
</feature>
<evidence type="ECO:0000256" key="2">
    <source>
        <dbReference type="SAM" id="Phobius"/>
    </source>
</evidence>
<reference evidence="5" key="1">
    <citation type="journal article" date="2019" name="Int. J. Syst. Evol. Microbiol.">
        <title>The Global Catalogue of Microorganisms (GCM) 10K type strain sequencing project: providing services to taxonomists for standard genome sequencing and annotation.</title>
        <authorList>
            <consortium name="The Broad Institute Genomics Platform"/>
            <consortium name="The Broad Institute Genome Sequencing Center for Infectious Disease"/>
            <person name="Wu L."/>
            <person name="Ma J."/>
        </authorList>
    </citation>
    <scope>NUCLEOTIDE SEQUENCE [LARGE SCALE GENOMIC DNA]</scope>
    <source>
        <strain evidence="5">CCUG 60898</strain>
    </source>
</reference>
<gene>
    <name evidence="4" type="ORF">ACFQ1G_08640</name>
</gene>
<keyword evidence="4" id="KW-0378">Hydrolase</keyword>
<feature type="transmembrane region" description="Helical" evidence="2">
    <location>
        <begin position="55"/>
        <end position="74"/>
    </location>
</feature>
<accession>A0ABW3IFH1</accession>
<organism evidence="4 5">
    <name type="scientific">Salinimicrobium gaetbulicola</name>
    <dbReference type="NCBI Taxonomy" id="999702"/>
    <lineage>
        <taxon>Bacteria</taxon>
        <taxon>Pseudomonadati</taxon>
        <taxon>Bacteroidota</taxon>
        <taxon>Flavobacteriia</taxon>
        <taxon>Flavobacteriales</taxon>
        <taxon>Flavobacteriaceae</taxon>
        <taxon>Salinimicrobium</taxon>
    </lineage>
</organism>
<dbReference type="Pfam" id="PF03372">
    <property type="entry name" value="Exo_endo_phos"/>
    <property type="match status" value="1"/>
</dbReference>
<dbReference type="InterPro" id="IPR005135">
    <property type="entry name" value="Endo/exonuclease/phosphatase"/>
</dbReference>
<dbReference type="SUPFAM" id="SSF56219">
    <property type="entry name" value="DNase I-like"/>
    <property type="match status" value="1"/>
</dbReference>
<sequence length="371" mass="43564">MAEVRIEWYIYTSKARISFMTISELLAVFICIVALFPTLASLTKFDQWWVRAFDFPRLQISTIIIFAVIYVSIIFSFTKYWHYILIFLLIWSFLYQAKKIYPYTIFARKQVYRFTGKNKNTRISILVSNVLTPNKQYDKLIDLINKWDPDIILTLESDKTWQEHLDQVEYKYPYSVKIPQDNLYGMHLYSKLAFEDMHVKYLISDEIPSIHGKVILRDGQKINIHCLHPKPPSPTEDETSTNRDAELLLVGKEVDHADATLVFGDLNDVAWSRTTRLFQKLSGLADPRIGRGFFNTYNANIPVFRWPLDHVFHSLDFSLVKIKRLPSIGSDHFPFFIDLNYKTGADQLNDEPEEPLDEEEEWAEEKIEKGR</sequence>
<feature type="domain" description="Endonuclease/exonuclease/phosphatase" evidence="3">
    <location>
        <begin position="129"/>
        <end position="332"/>
    </location>
</feature>
<keyword evidence="4" id="KW-0255">Endonuclease</keyword>
<dbReference type="Gene3D" id="3.60.10.10">
    <property type="entry name" value="Endonuclease/exonuclease/phosphatase"/>
    <property type="match status" value="1"/>
</dbReference>
<evidence type="ECO:0000256" key="1">
    <source>
        <dbReference type="SAM" id="MobiDB-lite"/>
    </source>
</evidence>
<feature type="transmembrane region" description="Helical" evidence="2">
    <location>
        <begin position="17"/>
        <end position="43"/>
    </location>
</feature>
<feature type="region of interest" description="Disordered" evidence="1">
    <location>
        <begin position="346"/>
        <end position="371"/>
    </location>
</feature>
<evidence type="ECO:0000313" key="4">
    <source>
        <dbReference type="EMBL" id="MFD0976856.1"/>
    </source>
</evidence>
<feature type="transmembrane region" description="Helical" evidence="2">
    <location>
        <begin position="80"/>
        <end position="97"/>
    </location>
</feature>
<dbReference type="EMBL" id="JBHTJP010000034">
    <property type="protein sequence ID" value="MFD0976856.1"/>
    <property type="molecule type" value="Genomic_DNA"/>
</dbReference>
<evidence type="ECO:0000259" key="3">
    <source>
        <dbReference type="Pfam" id="PF03372"/>
    </source>
</evidence>
<keyword evidence="2" id="KW-0812">Transmembrane</keyword>
<keyword evidence="4" id="KW-0540">Nuclease</keyword>
<keyword evidence="2" id="KW-1133">Transmembrane helix</keyword>
<keyword evidence="5" id="KW-1185">Reference proteome</keyword>
<proteinExistence type="predicted"/>
<dbReference type="GO" id="GO:0004519">
    <property type="term" value="F:endonuclease activity"/>
    <property type="evidence" value="ECO:0007669"/>
    <property type="project" value="UniProtKB-KW"/>
</dbReference>
<dbReference type="InterPro" id="IPR036691">
    <property type="entry name" value="Endo/exonu/phosph_ase_sf"/>
</dbReference>
<keyword evidence="2" id="KW-0472">Membrane</keyword>
<protein>
    <submittedName>
        <fullName evidence="4">Endonuclease/exonuclease/phosphatase family protein</fullName>
    </submittedName>
</protein>
<name>A0ABW3IFH1_9FLAO</name>